<dbReference type="Proteomes" id="UP000317722">
    <property type="component" value="Unassembled WGS sequence"/>
</dbReference>
<sequence>MRRRGGSSRGIVFFSAQDYWYHNRAHSDFQLTKGLALDRTVVLVNSIGMRMPTPGGTTQPLRRVLRKARSIARAVRRPEAGLPNLVVMSPVILPLYGSAAGRRANAVVVSAQVRVVLWWLGVRRPDVVVTIPTAADVVDRLPHASLTVNRSDKFSAFTEANQPVIAALEKRLLAAADTVVYVSHTLLEEERSAVSGTPYFLGHGLDVEHFTVPDDAPPPDDVAGIARPIVGFFGGIDDYVVDLDLLRRTAESMTQGTLLLIGDATCDISELASHPRVLWLGPRDYSQIPSYGAAFDVAIMPWLDNDWIRYCNPIKAKEYLALGRPIVTTYYPEVEPFDTVMGVAKSADEFVALVHEAAQTGGEGTQKSRRAAVAGDTWLARSQDLLRLIDSAAR</sequence>
<reference evidence="1 2" key="1">
    <citation type="journal article" date="2019" name="Environ. Microbiol.">
        <title>Species interactions and distinct microbial communities in high Arctic permafrost affected cryosols are associated with the CH4 and CO2 gas fluxes.</title>
        <authorList>
            <person name="Altshuler I."/>
            <person name="Hamel J."/>
            <person name="Turney S."/>
            <person name="Magnuson E."/>
            <person name="Levesque R."/>
            <person name="Greer C."/>
            <person name="Whyte L.G."/>
        </authorList>
    </citation>
    <scope>NUCLEOTIDE SEQUENCE [LARGE SCALE GENOMIC DNA]</scope>
    <source>
        <strain evidence="1 2">S9.3A</strain>
    </source>
</reference>
<keyword evidence="1" id="KW-0808">Transferase</keyword>
<organism evidence="1 2">
    <name type="scientific">Pedococcus bigeumensis</name>
    <dbReference type="NCBI Taxonomy" id="433644"/>
    <lineage>
        <taxon>Bacteria</taxon>
        <taxon>Bacillati</taxon>
        <taxon>Actinomycetota</taxon>
        <taxon>Actinomycetes</taxon>
        <taxon>Micrococcales</taxon>
        <taxon>Intrasporangiaceae</taxon>
        <taxon>Pedococcus</taxon>
    </lineage>
</organism>
<dbReference type="AlphaFoldDB" id="A0A502CMR0"/>
<accession>A0A502CMR0</accession>
<comment type="caution">
    <text evidence="1">The sequence shown here is derived from an EMBL/GenBank/DDBJ whole genome shotgun (WGS) entry which is preliminary data.</text>
</comment>
<evidence type="ECO:0000313" key="1">
    <source>
        <dbReference type="EMBL" id="TPG13840.1"/>
    </source>
</evidence>
<gene>
    <name evidence="1" type="ORF">EAH86_16510</name>
</gene>
<evidence type="ECO:0000313" key="2">
    <source>
        <dbReference type="Proteomes" id="UP000317722"/>
    </source>
</evidence>
<protein>
    <submittedName>
        <fullName evidence="1">Glycosyltransferase</fullName>
    </submittedName>
</protein>
<keyword evidence="2" id="KW-1185">Reference proteome</keyword>
<dbReference type="RefSeq" id="WP_140742767.1">
    <property type="nucleotide sequence ID" value="NZ_RCZM01000006.1"/>
</dbReference>
<proteinExistence type="predicted"/>
<dbReference type="Pfam" id="PF13692">
    <property type="entry name" value="Glyco_trans_1_4"/>
    <property type="match status" value="1"/>
</dbReference>
<dbReference type="SUPFAM" id="SSF53756">
    <property type="entry name" value="UDP-Glycosyltransferase/glycogen phosphorylase"/>
    <property type="match status" value="1"/>
</dbReference>
<dbReference type="Gene3D" id="3.40.50.2000">
    <property type="entry name" value="Glycogen Phosphorylase B"/>
    <property type="match status" value="1"/>
</dbReference>
<dbReference type="GO" id="GO:0016740">
    <property type="term" value="F:transferase activity"/>
    <property type="evidence" value="ECO:0007669"/>
    <property type="project" value="UniProtKB-KW"/>
</dbReference>
<dbReference type="OrthoDB" id="9771846at2"/>
<name>A0A502CMR0_9MICO</name>
<dbReference type="EMBL" id="RCZM01000006">
    <property type="protein sequence ID" value="TPG13840.1"/>
    <property type="molecule type" value="Genomic_DNA"/>
</dbReference>